<dbReference type="AlphaFoldDB" id="A0A4V2EU27"/>
<dbReference type="PROSITE" id="PS00455">
    <property type="entry name" value="AMP_BINDING"/>
    <property type="match status" value="1"/>
</dbReference>
<dbReference type="SUPFAM" id="SSF56801">
    <property type="entry name" value="Acetyl-CoA synthetase-like"/>
    <property type="match status" value="1"/>
</dbReference>
<proteinExistence type="predicted"/>
<dbReference type="Proteomes" id="UP000294257">
    <property type="component" value="Unassembled WGS sequence"/>
</dbReference>
<dbReference type="InterPro" id="IPR020845">
    <property type="entry name" value="AMP-binding_CS"/>
</dbReference>
<dbReference type="Pfam" id="PF13193">
    <property type="entry name" value="AMP-binding_C"/>
    <property type="match status" value="1"/>
</dbReference>
<evidence type="ECO:0000313" key="4">
    <source>
        <dbReference type="EMBL" id="RZS43113.1"/>
    </source>
</evidence>
<dbReference type="Gene3D" id="3.40.50.12780">
    <property type="entry name" value="N-terminal domain of ligase-like"/>
    <property type="match status" value="1"/>
</dbReference>
<dbReference type="Gene3D" id="3.30.300.30">
    <property type="match status" value="1"/>
</dbReference>
<dbReference type="InterPro" id="IPR050237">
    <property type="entry name" value="ATP-dep_AMP-bd_enzyme"/>
</dbReference>
<keyword evidence="5" id="KW-1185">Reference proteome</keyword>
<dbReference type="InterPro" id="IPR000873">
    <property type="entry name" value="AMP-dep_synth/lig_dom"/>
</dbReference>
<keyword evidence="4" id="KW-0436">Ligase</keyword>
<reference evidence="4 5" key="1">
    <citation type="submission" date="2019-02" db="EMBL/GenBank/DDBJ databases">
        <title>Genomic Encyclopedia of Type Strains, Phase IV (KMG-IV): sequencing the most valuable type-strain genomes for metagenomic binning, comparative biology and taxonomic classification.</title>
        <authorList>
            <person name="Goeker M."/>
        </authorList>
    </citation>
    <scope>NUCLEOTIDE SEQUENCE [LARGE SCALE GENOMIC DNA]</scope>
    <source>
        <strain evidence="4 5">DSM 101727</strain>
    </source>
</reference>
<evidence type="ECO:0000259" key="2">
    <source>
        <dbReference type="Pfam" id="PF00501"/>
    </source>
</evidence>
<dbReference type="Pfam" id="PF00501">
    <property type="entry name" value="AMP-binding"/>
    <property type="match status" value="1"/>
</dbReference>
<dbReference type="PANTHER" id="PTHR43767:SF1">
    <property type="entry name" value="NONRIBOSOMAL PEPTIDE SYNTHASE PES1 (EUROFUNG)-RELATED"/>
    <property type="match status" value="1"/>
</dbReference>
<dbReference type="InterPro" id="IPR045851">
    <property type="entry name" value="AMP-bd_C_sf"/>
</dbReference>
<feature type="region of interest" description="Disordered" evidence="1">
    <location>
        <begin position="511"/>
        <end position="532"/>
    </location>
</feature>
<evidence type="ECO:0000313" key="5">
    <source>
        <dbReference type="Proteomes" id="UP000294257"/>
    </source>
</evidence>
<dbReference type="PANTHER" id="PTHR43767">
    <property type="entry name" value="LONG-CHAIN-FATTY-ACID--COA LIGASE"/>
    <property type="match status" value="1"/>
</dbReference>
<name>A0A4V2EU27_9PSEU</name>
<feature type="domain" description="AMP-dependent synthetase/ligase" evidence="2">
    <location>
        <begin position="16"/>
        <end position="374"/>
    </location>
</feature>
<evidence type="ECO:0000256" key="1">
    <source>
        <dbReference type="SAM" id="MobiDB-lite"/>
    </source>
</evidence>
<evidence type="ECO:0000259" key="3">
    <source>
        <dbReference type="Pfam" id="PF13193"/>
    </source>
</evidence>
<organism evidence="4 5">
    <name type="scientific">Herbihabitans rhizosphaerae</name>
    <dbReference type="NCBI Taxonomy" id="1872711"/>
    <lineage>
        <taxon>Bacteria</taxon>
        <taxon>Bacillati</taxon>
        <taxon>Actinomycetota</taxon>
        <taxon>Actinomycetes</taxon>
        <taxon>Pseudonocardiales</taxon>
        <taxon>Pseudonocardiaceae</taxon>
        <taxon>Herbihabitans</taxon>
    </lineage>
</organism>
<dbReference type="EMBL" id="SGWQ01000002">
    <property type="protein sequence ID" value="RZS43113.1"/>
    <property type="molecule type" value="Genomic_DNA"/>
</dbReference>
<protein>
    <submittedName>
        <fullName evidence="4">Crotonobetaine/carnitine-CoA ligase</fullName>
    </submittedName>
</protein>
<accession>A0A4V2EU27</accession>
<feature type="domain" description="AMP-binding enzyme C-terminal" evidence="3">
    <location>
        <begin position="425"/>
        <end position="499"/>
    </location>
</feature>
<dbReference type="RefSeq" id="WP_130343007.1">
    <property type="nucleotide sequence ID" value="NZ_SGWQ01000002.1"/>
</dbReference>
<dbReference type="OrthoDB" id="2579187at2"/>
<dbReference type="GO" id="GO:0016878">
    <property type="term" value="F:acid-thiol ligase activity"/>
    <property type="evidence" value="ECO:0007669"/>
    <property type="project" value="UniProtKB-ARBA"/>
</dbReference>
<dbReference type="InterPro" id="IPR042099">
    <property type="entry name" value="ANL_N_sf"/>
</dbReference>
<comment type="caution">
    <text evidence="4">The sequence shown here is derived from an EMBL/GenBank/DDBJ whole genome shotgun (WGS) entry which is preliminary data.</text>
</comment>
<dbReference type="InterPro" id="IPR025110">
    <property type="entry name" value="AMP-bd_C"/>
</dbReference>
<sequence length="532" mass="58721">MRSETLEDLVVGDILRERARTHRAEVFLKFHEGELGYGEVDQMADRVATGLAAQGIGTGQHVAVMLPNCADFLFTIFALSRLGAVAVPVNTAHQGELLRHVLASSDSSTLIIDAAYAERVVPLTDRLPGLGRVIVRGGVDRPLGKPTLPFAALLAYGAEQVRGAVEFSDLQAIMYTSGTTGPSKGAMCSHALALTCAIDSLDYLDRWGKTIYCPLPLFHAAGLWDGVFAAMLGGGSIAVVERFRASRFWDDVRAFDAKVCMSVFSMIPILLNRPATPRDKDHPLETFYMGKSVLDAPLMERFGVRSAETYTSTEAGIVTGSPYGQWRHGSCGTPNDRRFDVAVVDEHDNLLGPGEPGELVVRPKQPYVITTGYYGAPEATAEAFRNLWYHTGDRGYRDEDGYYFFLDRMKDAIRRRGENISAFDLECEVNLHPDVLECAATGVPSELEDEDVKLTVVLREGTTLAPEELVAFCEERLPRFMVPRYVEYVDALPRTPTDKVAKYKLKEQGDHGLTETTWDREAGQNRQTERTA</sequence>
<gene>
    <name evidence="4" type="ORF">EV193_10289</name>
</gene>